<feature type="binding site" evidence="8">
    <location>
        <position position="208"/>
    </location>
    <ligand>
        <name>Zn(2+)</name>
        <dbReference type="ChEBI" id="CHEBI:29105"/>
        <label>2</label>
    </ligand>
</feature>
<comment type="cofactor">
    <cofactor evidence="8">
        <name>a divalent metal cation</name>
        <dbReference type="ChEBI" id="CHEBI:60240"/>
    </cofactor>
    <text evidence="8">Binds 2 divalent metal cations per subunit.</text>
</comment>
<evidence type="ECO:0000256" key="3">
    <source>
        <dbReference type="ARBA" id="ARBA00022670"/>
    </source>
</evidence>
<sequence length="349" mass="38780">MDRFELLKSLSEAFGVSGFEDEVRNLFEDRLSGFATVKRDRVGSVVGALEGDGPKIMFAAHLDEVGFLVKSITKEGYLKIIPVGGWWEGVLPAQRVVVKNRRGEKWLGVIAAKPIHELEPEERKKLPKMKDLVVDVGVKKGFEIKERLKIRPGDPIAPVSEFTRLGNPDLLMGKAFDDRIGAGLLLELAERMPEHKNSIFLAGTVQEEVGLRGARTCARMVEPDVAFAIDVSISRDGPGEDGEERLGGGVGIVIHDRTMIPNRKLRDWVISLCEVNKIPYHLTSITGGYDTGVIHISGFGVPSLAIGIPTRYIHSHIAVVDERDYENILKLLILISERLDRQRFQEIMS</sequence>
<dbReference type="Proteomes" id="UP000268469">
    <property type="component" value="Unassembled WGS sequence"/>
</dbReference>
<dbReference type="InterPro" id="IPR051464">
    <property type="entry name" value="Peptidase_M42_aminopept"/>
</dbReference>
<evidence type="ECO:0000313" key="10">
    <source>
        <dbReference type="Proteomes" id="UP000268469"/>
    </source>
</evidence>
<gene>
    <name evidence="9" type="ORF">DRP53_00675</name>
</gene>
<dbReference type="InterPro" id="IPR008007">
    <property type="entry name" value="Peptidase_M42"/>
</dbReference>
<name>A0A660SML6_UNCW3</name>
<comment type="similarity">
    <text evidence="1 6">Belongs to the peptidase M42 family.</text>
</comment>
<dbReference type="GO" id="GO:0004177">
    <property type="term" value="F:aminopeptidase activity"/>
    <property type="evidence" value="ECO:0007669"/>
    <property type="project" value="UniProtKB-UniRule"/>
</dbReference>
<dbReference type="SUPFAM" id="SSF101821">
    <property type="entry name" value="Aminopeptidase/glucanase lid domain"/>
    <property type="match status" value="1"/>
</dbReference>
<keyword evidence="2" id="KW-0031">Aminopeptidase</keyword>
<feature type="binding site" evidence="8">
    <location>
        <position position="61"/>
    </location>
    <ligand>
        <name>Zn(2+)</name>
        <dbReference type="ChEBI" id="CHEBI:29105"/>
        <label>1</label>
    </ligand>
</feature>
<protein>
    <submittedName>
        <fullName evidence="9">Peptidase M28</fullName>
    </submittedName>
</protein>
<accession>A0A660SML6</accession>
<dbReference type="Gene3D" id="3.40.630.10">
    <property type="entry name" value="Zn peptidases"/>
    <property type="match status" value="1"/>
</dbReference>
<dbReference type="GO" id="GO:0006508">
    <property type="term" value="P:proteolysis"/>
    <property type="evidence" value="ECO:0007669"/>
    <property type="project" value="UniProtKB-KW"/>
</dbReference>
<dbReference type="EMBL" id="QNBE01000003">
    <property type="protein sequence ID" value="RKX71732.1"/>
    <property type="molecule type" value="Genomic_DNA"/>
</dbReference>
<evidence type="ECO:0000256" key="6">
    <source>
        <dbReference type="PIRNR" id="PIRNR001123"/>
    </source>
</evidence>
<organism evidence="9 10">
    <name type="scientific">candidate division WOR-3 bacterium</name>
    <dbReference type="NCBI Taxonomy" id="2052148"/>
    <lineage>
        <taxon>Bacteria</taxon>
        <taxon>Bacteria division WOR-3</taxon>
    </lineage>
</organism>
<proteinExistence type="inferred from homology"/>
<dbReference type="SUPFAM" id="SSF53187">
    <property type="entry name" value="Zn-dependent exopeptidases"/>
    <property type="match status" value="1"/>
</dbReference>
<dbReference type="InterPro" id="IPR023367">
    <property type="entry name" value="Peptidase_M42_dom2"/>
</dbReference>
<reference evidence="9 10" key="1">
    <citation type="submission" date="2018-06" db="EMBL/GenBank/DDBJ databases">
        <title>Extensive metabolic versatility and redundancy in microbially diverse, dynamic hydrothermal sediments.</title>
        <authorList>
            <person name="Dombrowski N."/>
            <person name="Teske A."/>
            <person name="Baker B.J."/>
        </authorList>
    </citation>
    <scope>NUCLEOTIDE SEQUENCE [LARGE SCALE GENOMIC DNA]</scope>
    <source>
        <strain evidence="9">B36_G15</strain>
    </source>
</reference>
<evidence type="ECO:0000256" key="5">
    <source>
        <dbReference type="ARBA" id="ARBA00022801"/>
    </source>
</evidence>
<evidence type="ECO:0000256" key="7">
    <source>
        <dbReference type="PIRSR" id="PIRSR001123-1"/>
    </source>
</evidence>
<dbReference type="PANTHER" id="PTHR32481:SF0">
    <property type="entry name" value="AMINOPEPTIDASE YPDE-RELATED"/>
    <property type="match status" value="1"/>
</dbReference>
<evidence type="ECO:0000256" key="4">
    <source>
        <dbReference type="ARBA" id="ARBA00022723"/>
    </source>
</evidence>
<keyword evidence="4 8" id="KW-0479">Metal-binding</keyword>
<dbReference type="GO" id="GO:0046872">
    <property type="term" value="F:metal ion binding"/>
    <property type="evidence" value="ECO:0007669"/>
    <property type="project" value="UniProtKB-UniRule"/>
</dbReference>
<feature type="active site" description="Proton acceptor" evidence="7">
    <location>
        <position position="207"/>
    </location>
</feature>
<keyword evidence="3" id="KW-0645">Protease</keyword>
<dbReference type="AlphaFoldDB" id="A0A660SML6"/>
<evidence type="ECO:0000313" key="9">
    <source>
        <dbReference type="EMBL" id="RKX71732.1"/>
    </source>
</evidence>
<evidence type="ECO:0000256" key="1">
    <source>
        <dbReference type="ARBA" id="ARBA00006272"/>
    </source>
</evidence>
<evidence type="ECO:0000256" key="8">
    <source>
        <dbReference type="PIRSR" id="PIRSR001123-2"/>
    </source>
</evidence>
<feature type="binding site" evidence="8">
    <location>
        <position position="314"/>
    </location>
    <ligand>
        <name>Zn(2+)</name>
        <dbReference type="ChEBI" id="CHEBI:29105"/>
        <label>2</label>
    </ligand>
</feature>
<comment type="caution">
    <text evidence="9">The sequence shown here is derived from an EMBL/GenBank/DDBJ whole genome shotgun (WGS) entry which is preliminary data.</text>
</comment>
<dbReference type="Pfam" id="PF05343">
    <property type="entry name" value="Peptidase_M42"/>
    <property type="match status" value="1"/>
</dbReference>
<dbReference type="Gene3D" id="2.40.30.40">
    <property type="entry name" value="Peptidase M42, domain 2"/>
    <property type="match status" value="1"/>
</dbReference>
<feature type="binding site" evidence="8">
    <location>
        <position position="177"/>
    </location>
    <ligand>
        <name>Zn(2+)</name>
        <dbReference type="ChEBI" id="CHEBI:29105"/>
        <label>2</label>
    </ligand>
</feature>
<keyword evidence="5" id="KW-0378">Hydrolase</keyword>
<dbReference type="PIRSF" id="PIRSF001123">
    <property type="entry name" value="PepA_GA"/>
    <property type="match status" value="1"/>
</dbReference>
<evidence type="ECO:0000256" key="2">
    <source>
        <dbReference type="ARBA" id="ARBA00022438"/>
    </source>
</evidence>
<feature type="binding site" evidence="8">
    <location>
        <position position="230"/>
    </location>
    <ligand>
        <name>Zn(2+)</name>
        <dbReference type="ChEBI" id="CHEBI:29105"/>
        <label>1</label>
    </ligand>
</feature>
<feature type="binding site" evidence="8">
    <location>
        <position position="177"/>
    </location>
    <ligand>
        <name>Zn(2+)</name>
        <dbReference type="ChEBI" id="CHEBI:29105"/>
        <label>1</label>
    </ligand>
</feature>
<dbReference type="PANTHER" id="PTHR32481">
    <property type="entry name" value="AMINOPEPTIDASE"/>
    <property type="match status" value="1"/>
</dbReference>
<dbReference type="CDD" id="cd05656">
    <property type="entry name" value="M42_Frv"/>
    <property type="match status" value="1"/>
</dbReference>